<gene>
    <name evidence="2" type="ORF">ACG04R_14845</name>
</gene>
<comment type="caution">
    <text evidence="2">The sequence shown here is derived from an EMBL/GenBank/DDBJ whole genome shotgun (WGS) entry which is preliminary data.</text>
</comment>
<evidence type="ECO:0000256" key="1">
    <source>
        <dbReference type="SAM" id="MobiDB-lite"/>
    </source>
</evidence>
<evidence type="ECO:0000313" key="3">
    <source>
        <dbReference type="Proteomes" id="UP001606134"/>
    </source>
</evidence>
<accession>A0ABW7HDV6</accession>
<dbReference type="Proteomes" id="UP001606134">
    <property type="component" value="Unassembled WGS sequence"/>
</dbReference>
<feature type="region of interest" description="Disordered" evidence="1">
    <location>
        <begin position="1"/>
        <end position="36"/>
    </location>
</feature>
<dbReference type="EMBL" id="JBIGIC010000007">
    <property type="protein sequence ID" value="MFG6487959.1"/>
    <property type="molecule type" value="Genomic_DNA"/>
</dbReference>
<organism evidence="2 3">
    <name type="scientific">Pelomonas candidula</name>
    <dbReference type="NCBI Taxonomy" id="3299025"/>
    <lineage>
        <taxon>Bacteria</taxon>
        <taxon>Pseudomonadati</taxon>
        <taxon>Pseudomonadota</taxon>
        <taxon>Betaproteobacteria</taxon>
        <taxon>Burkholderiales</taxon>
        <taxon>Sphaerotilaceae</taxon>
        <taxon>Roseateles</taxon>
    </lineage>
</organism>
<name>A0ABW7HDV6_9BURK</name>
<evidence type="ECO:0000313" key="2">
    <source>
        <dbReference type="EMBL" id="MFG6487959.1"/>
    </source>
</evidence>
<reference evidence="2 3" key="1">
    <citation type="submission" date="2024-08" db="EMBL/GenBank/DDBJ databases">
        <authorList>
            <person name="Lu H."/>
        </authorList>
    </citation>
    <scope>NUCLEOTIDE SEQUENCE [LARGE SCALE GENOMIC DNA]</scope>
    <source>
        <strain evidence="2 3">BYS78W</strain>
    </source>
</reference>
<proteinExistence type="predicted"/>
<sequence length="293" mass="33460">MSNSQKAEGFLTDRIGHGHTPAVPHSCSNSGGRPRVPPHLRLRDRYLALWLRFKMPDSSFGEIERLLSNRTFIRREGNSHGFQQPQSVARAARGQGMLPVDLIENARLKLPWFEPVYLSPLWAALGKRGTQSSGEPRFSQAWLSTTGLDSQRFANFWTAEGELRRTSRWLIQRAGRTTSLDALGLLVLCGRREHWFLRASYAGTYAVDVFRRLLTQSTEESDAAPRHPFEVLAAEIDSLIHKQLPRWSLLEAAAQQLPMIRPRPAWDYAEQERRAKAARRAELRRRSRDVGTR</sequence>
<protein>
    <submittedName>
        <fullName evidence="2">Uncharacterized protein</fullName>
    </submittedName>
</protein>
<keyword evidence="3" id="KW-1185">Reference proteome</keyword>
<dbReference type="RefSeq" id="WP_394411880.1">
    <property type="nucleotide sequence ID" value="NZ_JBIGIC010000007.1"/>
</dbReference>